<dbReference type="SMART" id="SM00248">
    <property type="entry name" value="ANK"/>
    <property type="match status" value="1"/>
</dbReference>
<keyword evidence="5" id="KW-1185">Reference proteome</keyword>
<dbReference type="GO" id="GO:0004842">
    <property type="term" value="F:ubiquitin-protein transferase activity"/>
    <property type="evidence" value="ECO:0007669"/>
    <property type="project" value="TreeGrafter"/>
</dbReference>
<dbReference type="InterPro" id="IPR002110">
    <property type="entry name" value="Ankyrin_rpt"/>
</dbReference>
<protein>
    <submittedName>
        <fullName evidence="4">Uncharacterized protein</fullName>
    </submittedName>
</protein>
<gene>
    <name evidence="4" type="ORF">LOTGIDRAFT_133204</name>
</gene>
<keyword evidence="1" id="KW-0677">Repeat</keyword>
<dbReference type="HOGENOM" id="CLU_000134_45_8_1"/>
<feature type="non-terminal residue" evidence="4">
    <location>
        <position position="73"/>
    </location>
</feature>
<dbReference type="GeneID" id="20233394"/>
<dbReference type="InterPro" id="IPR036770">
    <property type="entry name" value="Ankyrin_rpt-contain_sf"/>
</dbReference>
<dbReference type="OrthoDB" id="6251518at2759"/>
<dbReference type="STRING" id="225164.V3ZRN4"/>
<reference evidence="4 5" key="1">
    <citation type="journal article" date="2013" name="Nature">
        <title>Insights into bilaterian evolution from three spiralian genomes.</title>
        <authorList>
            <person name="Simakov O."/>
            <person name="Marletaz F."/>
            <person name="Cho S.J."/>
            <person name="Edsinger-Gonzales E."/>
            <person name="Havlak P."/>
            <person name="Hellsten U."/>
            <person name="Kuo D.H."/>
            <person name="Larsson T."/>
            <person name="Lv J."/>
            <person name="Arendt D."/>
            <person name="Savage R."/>
            <person name="Osoegawa K."/>
            <person name="de Jong P."/>
            <person name="Grimwood J."/>
            <person name="Chapman J.A."/>
            <person name="Shapiro H."/>
            <person name="Aerts A."/>
            <person name="Otillar R.P."/>
            <person name="Terry A.Y."/>
            <person name="Boore J.L."/>
            <person name="Grigoriev I.V."/>
            <person name="Lindberg D.R."/>
            <person name="Seaver E.C."/>
            <person name="Weisblat D.A."/>
            <person name="Putnam N.H."/>
            <person name="Rokhsar D.S."/>
        </authorList>
    </citation>
    <scope>NUCLEOTIDE SEQUENCE [LARGE SCALE GENOMIC DNA]</scope>
</reference>
<dbReference type="PROSITE" id="PS50088">
    <property type="entry name" value="ANK_REPEAT"/>
    <property type="match status" value="1"/>
</dbReference>
<evidence type="ECO:0000256" key="2">
    <source>
        <dbReference type="ARBA" id="ARBA00023043"/>
    </source>
</evidence>
<evidence type="ECO:0000313" key="5">
    <source>
        <dbReference type="Proteomes" id="UP000030746"/>
    </source>
</evidence>
<dbReference type="SUPFAM" id="SSF48403">
    <property type="entry name" value="Ankyrin repeat"/>
    <property type="match status" value="1"/>
</dbReference>
<evidence type="ECO:0000256" key="1">
    <source>
        <dbReference type="ARBA" id="ARBA00022737"/>
    </source>
</evidence>
<feature type="repeat" description="ANK" evidence="3">
    <location>
        <begin position="15"/>
        <end position="47"/>
    </location>
</feature>
<dbReference type="EMBL" id="KB203660">
    <property type="protein sequence ID" value="ESO83541.1"/>
    <property type="molecule type" value="Genomic_DNA"/>
</dbReference>
<dbReference type="PROSITE" id="PS50297">
    <property type="entry name" value="ANK_REP_REGION"/>
    <property type="match status" value="1"/>
</dbReference>
<evidence type="ECO:0000313" key="4">
    <source>
        <dbReference type="EMBL" id="ESO83541.1"/>
    </source>
</evidence>
<dbReference type="PANTHER" id="PTHR24171">
    <property type="entry name" value="ANKYRIN REPEAT DOMAIN-CONTAINING PROTEIN 39-RELATED"/>
    <property type="match status" value="1"/>
</dbReference>
<dbReference type="GO" id="GO:0070531">
    <property type="term" value="C:BRCA1-A complex"/>
    <property type="evidence" value="ECO:0007669"/>
    <property type="project" value="TreeGrafter"/>
</dbReference>
<evidence type="ECO:0000256" key="3">
    <source>
        <dbReference type="PROSITE-ProRule" id="PRU00023"/>
    </source>
</evidence>
<dbReference type="AlphaFoldDB" id="V3ZRN4"/>
<accession>V3ZRN4</accession>
<dbReference type="GO" id="GO:0031436">
    <property type="term" value="C:BRCA1-BARD1 complex"/>
    <property type="evidence" value="ECO:0007669"/>
    <property type="project" value="TreeGrafter"/>
</dbReference>
<dbReference type="PANTHER" id="PTHR24171:SF8">
    <property type="entry name" value="BRCA1-ASSOCIATED RING DOMAIN PROTEIN 1"/>
    <property type="match status" value="1"/>
</dbReference>
<dbReference type="RefSeq" id="XP_009065797.1">
    <property type="nucleotide sequence ID" value="XM_009067549.1"/>
</dbReference>
<dbReference type="GO" id="GO:0085020">
    <property type="term" value="P:protein K6-linked ubiquitination"/>
    <property type="evidence" value="ECO:0007669"/>
    <property type="project" value="TreeGrafter"/>
</dbReference>
<keyword evidence="2 3" id="KW-0040">ANK repeat</keyword>
<dbReference type="Gene3D" id="1.25.40.20">
    <property type="entry name" value="Ankyrin repeat-containing domain"/>
    <property type="match status" value="1"/>
</dbReference>
<dbReference type="CTD" id="20233394"/>
<name>V3ZRN4_LOTGI</name>
<dbReference type="Pfam" id="PF12796">
    <property type="entry name" value="Ank_2"/>
    <property type="match status" value="1"/>
</dbReference>
<sequence length="73" mass="8024">MLSEKVKNINQKDQSGRTPLSWAVCIGNYDLVQLLLDDGCDVNTMDNCGESALSQIAERNHIEFTKVLLKAGA</sequence>
<organism evidence="4 5">
    <name type="scientific">Lottia gigantea</name>
    <name type="common">Giant owl limpet</name>
    <dbReference type="NCBI Taxonomy" id="225164"/>
    <lineage>
        <taxon>Eukaryota</taxon>
        <taxon>Metazoa</taxon>
        <taxon>Spiralia</taxon>
        <taxon>Lophotrochozoa</taxon>
        <taxon>Mollusca</taxon>
        <taxon>Gastropoda</taxon>
        <taxon>Patellogastropoda</taxon>
        <taxon>Lottioidea</taxon>
        <taxon>Lottiidae</taxon>
        <taxon>Lottia</taxon>
    </lineage>
</organism>
<dbReference type="KEGG" id="lgi:LOTGIDRAFT_133204"/>
<proteinExistence type="predicted"/>
<dbReference type="Proteomes" id="UP000030746">
    <property type="component" value="Unassembled WGS sequence"/>
</dbReference>